<feature type="domain" description="HTH iclR-type" evidence="4">
    <location>
        <begin position="7"/>
        <end position="75"/>
    </location>
</feature>
<dbReference type="Pfam" id="PF09339">
    <property type="entry name" value="HTH_IclR"/>
    <property type="match status" value="1"/>
</dbReference>
<dbReference type="InterPro" id="IPR036390">
    <property type="entry name" value="WH_DNA-bd_sf"/>
</dbReference>
<keyword evidence="3" id="KW-0804">Transcription</keyword>
<dbReference type="EMBL" id="BAAAYG010000005">
    <property type="protein sequence ID" value="GAA3284218.1"/>
    <property type="molecule type" value="Genomic_DNA"/>
</dbReference>
<evidence type="ECO:0000256" key="3">
    <source>
        <dbReference type="ARBA" id="ARBA00023163"/>
    </source>
</evidence>
<dbReference type="SUPFAM" id="SSF46785">
    <property type="entry name" value="Winged helix' DNA-binding domain"/>
    <property type="match status" value="1"/>
</dbReference>
<dbReference type="Proteomes" id="UP001501736">
    <property type="component" value="Unassembled WGS sequence"/>
</dbReference>
<dbReference type="PANTHER" id="PTHR30136">
    <property type="entry name" value="HELIX-TURN-HELIX TRANSCRIPTIONAL REGULATOR, ICLR FAMILY"/>
    <property type="match status" value="1"/>
</dbReference>
<accession>A0ABP6RE55</accession>
<evidence type="ECO:0000256" key="1">
    <source>
        <dbReference type="ARBA" id="ARBA00023015"/>
    </source>
</evidence>
<evidence type="ECO:0000259" key="4">
    <source>
        <dbReference type="PROSITE" id="PS51077"/>
    </source>
</evidence>
<feature type="domain" description="IclR-ED" evidence="5">
    <location>
        <begin position="76"/>
        <end position="262"/>
    </location>
</feature>
<dbReference type="Gene3D" id="3.30.450.40">
    <property type="match status" value="1"/>
</dbReference>
<dbReference type="SMART" id="SM00346">
    <property type="entry name" value="HTH_ICLR"/>
    <property type="match status" value="1"/>
</dbReference>
<dbReference type="PROSITE" id="PS51077">
    <property type="entry name" value="HTH_ICLR"/>
    <property type="match status" value="1"/>
</dbReference>
<evidence type="ECO:0000259" key="5">
    <source>
        <dbReference type="PROSITE" id="PS51078"/>
    </source>
</evidence>
<protein>
    <submittedName>
        <fullName evidence="6">IclR family transcriptional regulator C-terminal domain-containing protein</fullName>
    </submittedName>
</protein>
<sequence>MAGADYVQSLARGVDVIRSFTGGPAGASSTSSAGLSLAEITERTALSRATARRFLVTLADLGYVVRRRGRFELTPKVLELGYACFASADLSQLIQPVVEDLSARLGESVSAAVLDGGDIVYIARAPVRGVVRLEISVGTRLPAYATSMGRAQLAQLPAEQVRERLELPLAALTPDTVTDVDELFAQLRLGRRRGWSLVEHELEAGLRSVAVPVVSPGGEVVAALNVALGTSDGAAGSCAELEETFVGPLQEAAERVQALLGMQW</sequence>
<keyword evidence="1" id="KW-0805">Transcription regulation</keyword>
<evidence type="ECO:0000313" key="7">
    <source>
        <dbReference type="Proteomes" id="UP001501736"/>
    </source>
</evidence>
<dbReference type="InterPro" id="IPR036388">
    <property type="entry name" value="WH-like_DNA-bd_sf"/>
</dbReference>
<dbReference type="InterPro" id="IPR014757">
    <property type="entry name" value="Tscrpt_reg_IclR_C"/>
</dbReference>
<gene>
    <name evidence="6" type="ORF">GCM10020260_14320</name>
</gene>
<dbReference type="SUPFAM" id="SSF55781">
    <property type="entry name" value="GAF domain-like"/>
    <property type="match status" value="1"/>
</dbReference>
<dbReference type="InterPro" id="IPR050707">
    <property type="entry name" value="HTH_MetabolicPath_Reg"/>
</dbReference>
<dbReference type="InterPro" id="IPR005471">
    <property type="entry name" value="Tscrpt_reg_IclR_N"/>
</dbReference>
<evidence type="ECO:0000313" key="6">
    <source>
        <dbReference type="EMBL" id="GAA3284218.1"/>
    </source>
</evidence>
<dbReference type="PROSITE" id="PS51078">
    <property type="entry name" value="ICLR_ED"/>
    <property type="match status" value="1"/>
</dbReference>
<dbReference type="InterPro" id="IPR029016">
    <property type="entry name" value="GAF-like_dom_sf"/>
</dbReference>
<reference evidence="7" key="1">
    <citation type="journal article" date="2019" name="Int. J. Syst. Evol. Microbiol.">
        <title>The Global Catalogue of Microorganisms (GCM) 10K type strain sequencing project: providing services to taxonomists for standard genome sequencing and annotation.</title>
        <authorList>
            <consortium name="The Broad Institute Genomics Platform"/>
            <consortium name="The Broad Institute Genome Sequencing Center for Infectious Disease"/>
            <person name="Wu L."/>
            <person name="Ma J."/>
        </authorList>
    </citation>
    <scope>NUCLEOTIDE SEQUENCE [LARGE SCALE GENOMIC DNA]</scope>
    <source>
        <strain evidence="7">JCM 11483</strain>
    </source>
</reference>
<comment type="caution">
    <text evidence="6">The sequence shown here is derived from an EMBL/GenBank/DDBJ whole genome shotgun (WGS) entry which is preliminary data.</text>
</comment>
<dbReference type="Gene3D" id="1.10.10.10">
    <property type="entry name" value="Winged helix-like DNA-binding domain superfamily/Winged helix DNA-binding domain"/>
    <property type="match status" value="1"/>
</dbReference>
<keyword evidence="7" id="KW-1185">Reference proteome</keyword>
<proteinExistence type="predicted"/>
<dbReference type="Pfam" id="PF01614">
    <property type="entry name" value="IclR_C"/>
    <property type="match status" value="1"/>
</dbReference>
<dbReference type="RefSeq" id="WP_344719721.1">
    <property type="nucleotide sequence ID" value="NZ_BAAAYG010000005.1"/>
</dbReference>
<evidence type="ECO:0000256" key="2">
    <source>
        <dbReference type="ARBA" id="ARBA00023125"/>
    </source>
</evidence>
<name>A0ABP6RE55_9MICC</name>
<keyword evidence="2" id="KW-0238">DNA-binding</keyword>
<organism evidence="6 7">
    <name type="scientific">Nesterenkonia halobia</name>
    <dbReference type="NCBI Taxonomy" id="37922"/>
    <lineage>
        <taxon>Bacteria</taxon>
        <taxon>Bacillati</taxon>
        <taxon>Actinomycetota</taxon>
        <taxon>Actinomycetes</taxon>
        <taxon>Micrococcales</taxon>
        <taxon>Micrococcaceae</taxon>
        <taxon>Nesterenkonia</taxon>
    </lineage>
</organism>
<dbReference type="PANTHER" id="PTHR30136:SF34">
    <property type="entry name" value="TRANSCRIPTIONAL REGULATOR"/>
    <property type="match status" value="1"/>
</dbReference>